<accession>A0A1M6NSQ5</accession>
<dbReference type="PANTHER" id="PTHR34352:SF1">
    <property type="entry name" value="PROTEIN YHFA"/>
    <property type="match status" value="1"/>
</dbReference>
<evidence type="ECO:0000313" key="1">
    <source>
        <dbReference type="EMBL" id="SHJ98685.1"/>
    </source>
</evidence>
<dbReference type="InterPro" id="IPR003718">
    <property type="entry name" value="OsmC/Ohr_fam"/>
</dbReference>
<dbReference type="RefSeq" id="WP_073121345.1">
    <property type="nucleotide sequence ID" value="NZ_FRAA01000002.1"/>
</dbReference>
<dbReference type="STRING" id="156994.SAMN04488028_102389"/>
<dbReference type="Gene3D" id="3.30.300.20">
    <property type="match status" value="1"/>
</dbReference>
<organism evidence="1 2">
    <name type="scientific">Reichenbachiella agariperforans</name>
    <dbReference type="NCBI Taxonomy" id="156994"/>
    <lineage>
        <taxon>Bacteria</taxon>
        <taxon>Pseudomonadati</taxon>
        <taxon>Bacteroidota</taxon>
        <taxon>Cytophagia</taxon>
        <taxon>Cytophagales</taxon>
        <taxon>Reichenbachiellaceae</taxon>
        <taxon>Reichenbachiella</taxon>
    </lineage>
</organism>
<dbReference type="Pfam" id="PF02566">
    <property type="entry name" value="OsmC"/>
    <property type="match status" value="1"/>
</dbReference>
<dbReference type="InterPro" id="IPR036102">
    <property type="entry name" value="OsmC/Ohrsf"/>
</dbReference>
<keyword evidence="2" id="KW-1185">Reference proteome</keyword>
<dbReference type="EMBL" id="FRAA01000002">
    <property type="protein sequence ID" value="SHJ98685.1"/>
    <property type="molecule type" value="Genomic_DNA"/>
</dbReference>
<proteinExistence type="predicted"/>
<gene>
    <name evidence="1" type="ORF">SAMN04488028_102389</name>
</gene>
<dbReference type="InterPro" id="IPR015946">
    <property type="entry name" value="KH_dom-like_a/b"/>
</dbReference>
<dbReference type="AlphaFoldDB" id="A0A1M6NSQ5"/>
<dbReference type="PANTHER" id="PTHR34352">
    <property type="entry name" value="PROTEIN YHFA"/>
    <property type="match status" value="1"/>
</dbReference>
<name>A0A1M6NSQ5_REIAG</name>
<reference evidence="2" key="1">
    <citation type="submission" date="2016-11" db="EMBL/GenBank/DDBJ databases">
        <authorList>
            <person name="Varghese N."/>
            <person name="Submissions S."/>
        </authorList>
    </citation>
    <scope>NUCLEOTIDE SEQUENCE [LARGE SCALE GENOMIC DNA]</scope>
    <source>
        <strain evidence="2">DSM 26134</strain>
    </source>
</reference>
<dbReference type="Proteomes" id="UP000184474">
    <property type="component" value="Unassembled WGS sequence"/>
</dbReference>
<evidence type="ECO:0000313" key="2">
    <source>
        <dbReference type="Proteomes" id="UP000184474"/>
    </source>
</evidence>
<dbReference type="SUPFAM" id="SSF82784">
    <property type="entry name" value="OsmC-like"/>
    <property type="match status" value="1"/>
</dbReference>
<sequence length="138" mass="15340">MAISSTLVYRADKEFEATNQAGNTIQMDMYPQEEKKNQSPMDLVLSGLAGCAAVDIVSMIKKRRKTFVDLKVESVAERAEGHPAKFTKIHKKFIITSPDLTDKEAERIINLAVESYCSVASSLSPEIEMTHSFEIIQG</sequence>
<protein>
    <submittedName>
        <fullName evidence="1">Putative redox protein</fullName>
    </submittedName>
</protein>